<evidence type="ECO:0000256" key="4">
    <source>
        <dbReference type="ARBA" id="ARBA00023172"/>
    </source>
</evidence>
<evidence type="ECO:0000313" key="9">
    <source>
        <dbReference type="EMBL" id="ACV58991.1"/>
    </source>
</evidence>
<dbReference type="InterPro" id="IPR012340">
    <property type="entry name" value="NA-bd_OB-fold"/>
</dbReference>
<dbReference type="GO" id="GO:0043590">
    <property type="term" value="C:bacterial nucleoid"/>
    <property type="evidence" value="ECO:0007669"/>
    <property type="project" value="TreeGrafter"/>
</dbReference>
<gene>
    <name evidence="7" type="primary">recO</name>
    <name evidence="9" type="ordered locus">Aaci_1979</name>
</gene>
<dbReference type="STRING" id="521098.Aaci_1979"/>
<dbReference type="SUPFAM" id="SSF50249">
    <property type="entry name" value="Nucleic acid-binding proteins"/>
    <property type="match status" value="1"/>
</dbReference>
<evidence type="ECO:0000256" key="6">
    <source>
        <dbReference type="ARBA" id="ARBA00033409"/>
    </source>
</evidence>
<dbReference type="eggNOG" id="COG1381">
    <property type="taxonomic scope" value="Bacteria"/>
</dbReference>
<evidence type="ECO:0000256" key="3">
    <source>
        <dbReference type="ARBA" id="ARBA00022763"/>
    </source>
</evidence>
<reference evidence="9 10" key="2">
    <citation type="journal article" date="2010" name="Stand. Genomic Sci.">
        <title>Complete genome sequence of Alicyclobacillus acidocaldarius type strain (104-IA).</title>
        <authorList>
            <person name="Mavromatis K."/>
            <person name="Sikorski J."/>
            <person name="Lapidus A."/>
            <person name="Glavina Del Rio T."/>
            <person name="Copeland A."/>
            <person name="Tice H."/>
            <person name="Cheng J.F."/>
            <person name="Lucas S."/>
            <person name="Chen F."/>
            <person name="Nolan M."/>
            <person name="Bruce D."/>
            <person name="Goodwin L."/>
            <person name="Pitluck S."/>
            <person name="Ivanova N."/>
            <person name="Ovchinnikova G."/>
            <person name="Pati A."/>
            <person name="Chen A."/>
            <person name="Palaniappan K."/>
            <person name="Land M."/>
            <person name="Hauser L."/>
            <person name="Chang Y.J."/>
            <person name="Jeffries C.D."/>
            <person name="Chain P."/>
            <person name="Meincke L."/>
            <person name="Sims D."/>
            <person name="Chertkov O."/>
            <person name="Han C."/>
            <person name="Brettin T."/>
            <person name="Detter J.C."/>
            <person name="Wahrenburg C."/>
            <person name="Rohde M."/>
            <person name="Pukall R."/>
            <person name="Goker M."/>
            <person name="Bristow J."/>
            <person name="Eisen J.A."/>
            <person name="Markowitz V."/>
            <person name="Hugenholtz P."/>
            <person name="Klenk H.P."/>
            <person name="Kyrpides N.C."/>
        </authorList>
    </citation>
    <scope>NUCLEOTIDE SEQUENCE [LARGE SCALE GENOMIC DNA]</scope>
    <source>
        <strain evidence="10">ATCC 27009 / DSM 446 / BCRC 14685 / JCM 5260 / KCTC 1825 / NBRC 15652 / NCIMB 11725 / NRRL B-14509 / 104-IA</strain>
    </source>
</reference>
<dbReference type="Gene3D" id="2.40.50.140">
    <property type="entry name" value="Nucleic acid-binding proteins"/>
    <property type="match status" value="1"/>
</dbReference>
<dbReference type="GO" id="GO:0006310">
    <property type="term" value="P:DNA recombination"/>
    <property type="evidence" value="ECO:0007669"/>
    <property type="project" value="UniProtKB-UniRule"/>
</dbReference>
<feature type="domain" description="DNA replication/recombination mediator RecO N-terminal" evidence="8">
    <location>
        <begin position="1"/>
        <end position="78"/>
    </location>
</feature>
<dbReference type="InterPro" id="IPR003717">
    <property type="entry name" value="RecO"/>
</dbReference>
<dbReference type="NCBIfam" id="TIGR00613">
    <property type="entry name" value="reco"/>
    <property type="match status" value="1"/>
</dbReference>
<organism evidence="9 10">
    <name type="scientific">Alicyclobacillus acidocaldarius subsp. acidocaldarius (strain ATCC 27009 / DSM 446 / BCRC 14685 / JCM 5260 / KCTC 1825 / NBRC 15652 / NCIMB 11725 / NRRL B-14509 / 104-IA)</name>
    <name type="common">Bacillus acidocaldarius</name>
    <dbReference type="NCBI Taxonomy" id="521098"/>
    <lineage>
        <taxon>Bacteria</taxon>
        <taxon>Bacillati</taxon>
        <taxon>Bacillota</taxon>
        <taxon>Bacilli</taxon>
        <taxon>Bacillales</taxon>
        <taxon>Alicyclobacillaceae</taxon>
        <taxon>Alicyclobacillus</taxon>
    </lineage>
</organism>
<dbReference type="PANTHER" id="PTHR33991">
    <property type="entry name" value="DNA REPAIR PROTEIN RECO"/>
    <property type="match status" value="1"/>
</dbReference>
<comment type="function">
    <text evidence="7">Involved in DNA repair and RecF pathway recombination.</text>
</comment>
<reference evidence="10" key="1">
    <citation type="submission" date="2009-09" db="EMBL/GenBank/DDBJ databases">
        <title>The complete chromosome of Alicyclobacillus acidocaldarius subsp. acidocaldarius DSM 446.</title>
        <authorList>
            <consortium name="US DOE Joint Genome Institute (JGI-PGF)"/>
            <person name="Lucas S."/>
            <person name="Copeland A."/>
            <person name="Lapidus A."/>
            <person name="Glavina del Rio T."/>
            <person name="Dalin E."/>
            <person name="Tice H."/>
            <person name="Bruce D."/>
            <person name="Goodwin L."/>
            <person name="Pitluck S."/>
            <person name="Kyrpides N."/>
            <person name="Mavromatis K."/>
            <person name="Ivanova N."/>
            <person name="Ovchinnikova G."/>
            <person name="Chertkov O."/>
            <person name="Sims D."/>
            <person name="Brettin T."/>
            <person name="Detter J.C."/>
            <person name="Han C."/>
            <person name="Larimer F."/>
            <person name="Land M."/>
            <person name="Hauser L."/>
            <person name="Markowitz V."/>
            <person name="Cheng J.-F."/>
            <person name="Hugenholtz P."/>
            <person name="Woyke T."/>
            <person name="Wu D."/>
            <person name="Pukall R."/>
            <person name="Klenk H.-P."/>
            <person name="Eisen J.A."/>
        </authorList>
    </citation>
    <scope>NUCLEOTIDE SEQUENCE [LARGE SCALE GENOMIC DNA]</scope>
    <source>
        <strain evidence="10">ATCC 27009 / DSM 446 / BCRC 14685 / JCM 5260 / KCTC 1825 / NBRC 15652 / NCIMB 11725 / NRRL B-14509 / 104-IA</strain>
    </source>
</reference>
<dbReference type="RefSeq" id="WP_012811266.1">
    <property type="nucleotide sequence ID" value="NC_013205.1"/>
</dbReference>
<dbReference type="Proteomes" id="UP000001917">
    <property type="component" value="Chromosome"/>
</dbReference>
<dbReference type="Pfam" id="PF11967">
    <property type="entry name" value="RecO_N"/>
    <property type="match status" value="1"/>
</dbReference>
<dbReference type="Gene3D" id="1.20.1440.120">
    <property type="entry name" value="Recombination protein O, C-terminal domain"/>
    <property type="match status" value="1"/>
</dbReference>
<evidence type="ECO:0000256" key="7">
    <source>
        <dbReference type="HAMAP-Rule" id="MF_00201"/>
    </source>
</evidence>
<keyword evidence="5 7" id="KW-0234">DNA repair</keyword>
<dbReference type="InterPro" id="IPR042242">
    <property type="entry name" value="RecO_C"/>
</dbReference>
<comment type="similarity">
    <text evidence="1 7">Belongs to the RecO family.</text>
</comment>
<dbReference type="HAMAP" id="MF_00201">
    <property type="entry name" value="RecO"/>
    <property type="match status" value="1"/>
</dbReference>
<dbReference type="SUPFAM" id="SSF57863">
    <property type="entry name" value="ArfGap/RecO-like zinc finger"/>
    <property type="match status" value="1"/>
</dbReference>
<dbReference type="HOGENOM" id="CLU_066632_1_0_9"/>
<keyword evidence="10" id="KW-1185">Reference proteome</keyword>
<evidence type="ECO:0000256" key="1">
    <source>
        <dbReference type="ARBA" id="ARBA00007452"/>
    </source>
</evidence>
<protein>
    <recommendedName>
        <fullName evidence="2 7">DNA repair protein RecO</fullName>
    </recommendedName>
    <alternativeName>
        <fullName evidence="6 7">Recombination protein O</fullName>
    </alternativeName>
</protein>
<sequence>MTVIWTTEAVVVRVVRYGERDAILTLLTETGLVTAMARGGARPVGRLSAAARLCAQGTYVLYQGRGMGDVRQAEIARQRRALHEDVVKAAYAAYLCDLASRAIPERPDAPPAAYRQFVAVLDGLEADRVPADVLARAFELKVCAWLGVGPDWRVCIRCGAPLVETGEAPRYDPREGGLICPRCASLAGLDAVRGWPVPRKTSAVLHLLAHADIAKLHRVDLSGAMRDALSRILAHQLREFAGVGGRARQVLDEIVASLPDPPAEGHGDLDT</sequence>
<dbReference type="PANTHER" id="PTHR33991:SF1">
    <property type="entry name" value="DNA REPAIR PROTEIN RECO"/>
    <property type="match status" value="1"/>
</dbReference>
<keyword evidence="3 7" id="KW-0227">DNA damage</keyword>
<keyword evidence="4 7" id="KW-0233">DNA recombination</keyword>
<dbReference type="InterPro" id="IPR037278">
    <property type="entry name" value="ARFGAP/RecO"/>
</dbReference>
<dbReference type="Pfam" id="PF02565">
    <property type="entry name" value="RecO_C"/>
    <property type="match status" value="1"/>
</dbReference>
<evidence type="ECO:0000256" key="2">
    <source>
        <dbReference type="ARBA" id="ARBA00021310"/>
    </source>
</evidence>
<dbReference type="KEGG" id="aac:Aaci_1979"/>
<dbReference type="EMBL" id="CP001727">
    <property type="protein sequence ID" value="ACV58991.1"/>
    <property type="molecule type" value="Genomic_DNA"/>
</dbReference>
<accession>C8WY29</accession>
<evidence type="ECO:0000313" key="10">
    <source>
        <dbReference type="Proteomes" id="UP000001917"/>
    </source>
</evidence>
<proteinExistence type="inferred from homology"/>
<dbReference type="InterPro" id="IPR022572">
    <property type="entry name" value="DNA_rep/recomb_RecO_N"/>
</dbReference>
<evidence type="ECO:0000256" key="5">
    <source>
        <dbReference type="ARBA" id="ARBA00023204"/>
    </source>
</evidence>
<dbReference type="GO" id="GO:0006302">
    <property type="term" value="P:double-strand break repair"/>
    <property type="evidence" value="ECO:0007669"/>
    <property type="project" value="TreeGrafter"/>
</dbReference>
<name>C8WY29_ALIAD</name>
<dbReference type="AlphaFoldDB" id="C8WY29"/>
<evidence type="ECO:0000259" key="8">
    <source>
        <dbReference type="Pfam" id="PF11967"/>
    </source>
</evidence>